<organism evidence="2 3">
    <name type="scientific">Cinara cedri</name>
    <dbReference type="NCBI Taxonomy" id="506608"/>
    <lineage>
        <taxon>Eukaryota</taxon>
        <taxon>Metazoa</taxon>
        <taxon>Ecdysozoa</taxon>
        <taxon>Arthropoda</taxon>
        <taxon>Hexapoda</taxon>
        <taxon>Insecta</taxon>
        <taxon>Pterygota</taxon>
        <taxon>Neoptera</taxon>
        <taxon>Paraneoptera</taxon>
        <taxon>Hemiptera</taxon>
        <taxon>Sternorrhyncha</taxon>
        <taxon>Aphidomorpha</taxon>
        <taxon>Aphidoidea</taxon>
        <taxon>Aphididae</taxon>
        <taxon>Lachninae</taxon>
        <taxon>Cinara</taxon>
    </lineage>
</organism>
<sequence>MLHVKIGKTNMAKKKGSKRTIFKPFEEKNIPHITHERAKSGSNEIQHKDNQINSQQNNIVLDSQHFPSLVVKKQKDQAIH</sequence>
<proteinExistence type="predicted"/>
<gene>
    <name evidence="2" type="ORF">CINCED_3A001654</name>
</gene>
<evidence type="ECO:0000256" key="1">
    <source>
        <dbReference type="SAM" id="MobiDB-lite"/>
    </source>
</evidence>
<dbReference type="AlphaFoldDB" id="A0A5E4M6W5"/>
<reference evidence="2 3" key="1">
    <citation type="submission" date="2019-08" db="EMBL/GenBank/DDBJ databases">
        <authorList>
            <person name="Alioto T."/>
            <person name="Alioto T."/>
            <person name="Gomez Garrido J."/>
        </authorList>
    </citation>
    <scope>NUCLEOTIDE SEQUENCE [LARGE SCALE GENOMIC DNA]</scope>
</reference>
<evidence type="ECO:0000313" key="3">
    <source>
        <dbReference type="Proteomes" id="UP000325440"/>
    </source>
</evidence>
<keyword evidence="3" id="KW-1185">Reference proteome</keyword>
<dbReference type="Proteomes" id="UP000325440">
    <property type="component" value="Unassembled WGS sequence"/>
</dbReference>
<accession>A0A5E4M6W5</accession>
<protein>
    <submittedName>
        <fullName evidence="2">Uncharacterized protein</fullName>
    </submittedName>
</protein>
<name>A0A5E4M6W5_9HEMI</name>
<evidence type="ECO:0000313" key="2">
    <source>
        <dbReference type="EMBL" id="VVC27106.1"/>
    </source>
</evidence>
<dbReference type="EMBL" id="CABPRJ010000061">
    <property type="protein sequence ID" value="VVC27106.1"/>
    <property type="molecule type" value="Genomic_DNA"/>
</dbReference>
<feature type="compositionally biased region" description="Basic and acidic residues" evidence="1">
    <location>
        <begin position="37"/>
        <end position="50"/>
    </location>
</feature>
<feature type="region of interest" description="Disordered" evidence="1">
    <location>
        <begin position="37"/>
        <end position="56"/>
    </location>
</feature>